<dbReference type="GO" id="GO:0005886">
    <property type="term" value="C:plasma membrane"/>
    <property type="evidence" value="ECO:0007669"/>
    <property type="project" value="UniProtKB-SubCell"/>
</dbReference>
<evidence type="ECO:0000256" key="1">
    <source>
        <dbReference type="ARBA" id="ARBA00004651"/>
    </source>
</evidence>
<evidence type="ECO:0000259" key="12">
    <source>
        <dbReference type="PROSITE" id="PS50929"/>
    </source>
</evidence>
<keyword evidence="3" id="KW-1003">Cell membrane</keyword>
<evidence type="ECO:0000256" key="6">
    <source>
        <dbReference type="ARBA" id="ARBA00022801"/>
    </source>
</evidence>
<dbReference type="InterPro" id="IPR003439">
    <property type="entry name" value="ABC_transporter-like_ATP-bd"/>
</dbReference>
<feature type="domain" description="Peptidase C39" evidence="13">
    <location>
        <begin position="10"/>
        <end position="130"/>
    </location>
</feature>
<dbReference type="PROSITE" id="PS00211">
    <property type="entry name" value="ABC_TRANSPORTER_1"/>
    <property type="match status" value="1"/>
</dbReference>
<name>A0A5M6D2M0_9BACT</name>
<dbReference type="InterPro" id="IPR003593">
    <property type="entry name" value="AAA+_ATPase"/>
</dbReference>
<dbReference type="SMART" id="SM00382">
    <property type="entry name" value="AAA"/>
    <property type="match status" value="1"/>
</dbReference>
<gene>
    <name evidence="14" type="ORF">F0145_20425</name>
</gene>
<evidence type="ECO:0000256" key="5">
    <source>
        <dbReference type="ARBA" id="ARBA00022741"/>
    </source>
</evidence>
<dbReference type="Pfam" id="PF00005">
    <property type="entry name" value="ABC_tran"/>
    <property type="match status" value="1"/>
</dbReference>
<dbReference type="SUPFAM" id="SSF90123">
    <property type="entry name" value="ABC transporter transmembrane region"/>
    <property type="match status" value="1"/>
</dbReference>
<feature type="transmembrane region" description="Helical" evidence="10">
    <location>
        <begin position="205"/>
        <end position="222"/>
    </location>
</feature>
<feature type="domain" description="ABC transporter" evidence="11">
    <location>
        <begin position="489"/>
        <end position="725"/>
    </location>
</feature>
<feature type="transmembrane region" description="Helical" evidence="10">
    <location>
        <begin position="172"/>
        <end position="193"/>
    </location>
</feature>
<dbReference type="GO" id="GO:0015421">
    <property type="term" value="F:ABC-type oligopeptide transporter activity"/>
    <property type="evidence" value="ECO:0007669"/>
    <property type="project" value="TreeGrafter"/>
</dbReference>
<keyword evidence="9 10" id="KW-0472">Membrane</keyword>
<evidence type="ECO:0000256" key="9">
    <source>
        <dbReference type="ARBA" id="ARBA00023136"/>
    </source>
</evidence>
<dbReference type="Gene3D" id="3.90.70.10">
    <property type="entry name" value="Cysteine proteinases"/>
    <property type="match status" value="1"/>
</dbReference>
<dbReference type="InterPro" id="IPR036640">
    <property type="entry name" value="ABC1_TM_sf"/>
</dbReference>
<comment type="caution">
    <text evidence="14">The sequence shown here is derived from an EMBL/GenBank/DDBJ whole genome shotgun (WGS) entry which is preliminary data.</text>
</comment>
<dbReference type="SUPFAM" id="SSF52540">
    <property type="entry name" value="P-loop containing nucleoside triphosphate hydrolases"/>
    <property type="match status" value="1"/>
</dbReference>
<feature type="domain" description="ABC transmembrane type-1" evidence="12">
    <location>
        <begin position="176"/>
        <end position="455"/>
    </location>
</feature>
<dbReference type="InterPro" id="IPR039421">
    <property type="entry name" value="Type_1_exporter"/>
</dbReference>
<dbReference type="FunFam" id="3.40.50.300:FF:000299">
    <property type="entry name" value="ABC transporter ATP-binding protein/permease"/>
    <property type="match status" value="1"/>
</dbReference>
<evidence type="ECO:0000313" key="14">
    <source>
        <dbReference type="EMBL" id="KAA5541583.1"/>
    </source>
</evidence>
<evidence type="ECO:0000313" key="15">
    <source>
        <dbReference type="Proteomes" id="UP000323426"/>
    </source>
</evidence>
<dbReference type="Proteomes" id="UP000323426">
    <property type="component" value="Unassembled WGS sequence"/>
</dbReference>
<keyword evidence="15" id="KW-1185">Reference proteome</keyword>
<accession>A0A5M6D2M0</accession>
<protein>
    <submittedName>
        <fullName evidence="14">Peptidase domain-containing ABC transporter</fullName>
    </submittedName>
</protein>
<dbReference type="EMBL" id="VWSF01000021">
    <property type="protein sequence ID" value="KAA5541583.1"/>
    <property type="molecule type" value="Genomic_DNA"/>
</dbReference>
<keyword evidence="7" id="KW-0067">ATP-binding</keyword>
<evidence type="ECO:0000256" key="8">
    <source>
        <dbReference type="ARBA" id="ARBA00022989"/>
    </source>
</evidence>
<dbReference type="InterPro" id="IPR005074">
    <property type="entry name" value="Peptidase_C39"/>
</dbReference>
<evidence type="ECO:0000256" key="4">
    <source>
        <dbReference type="ARBA" id="ARBA00022692"/>
    </source>
</evidence>
<organism evidence="14 15">
    <name type="scientific">Adhaeribacter rhizoryzae</name>
    <dbReference type="NCBI Taxonomy" id="2607907"/>
    <lineage>
        <taxon>Bacteria</taxon>
        <taxon>Pseudomonadati</taxon>
        <taxon>Bacteroidota</taxon>
        <taxon>Cytophagia</taxon>
        <taxon>Cytophagales</taxon>
        <taxon>Hymenobacteraceae</taxon>
        <taxon>Adhaeribacter</taxon>
    </lineage>
</organism>
<keyword evidence="5" id="KW-0547">Nucleotide-binding</keyword>
<evidence type="ECO:0000256" key="2">
    <source>
        <dbReference type="ARBA" id="ARBA00022448"/>
    </source>
</evidence>
<dbReference type="CDD" id="cd02418">
    <property type="entry name" value="Peptidase_C39B"/>
    <property type="match status" value="1"/>
</dbReference>
<dbReference type="Pfam" id="PF03412">
    <property type="entry name" value="Peptidase_C39"/>
    <property type="match status" value="1"/>
</dbReference>
<evidence type="ECO:0000256" key="7">
    <source>
        <dbReference type="ARBA" id="ARBA00022840"/>
    </source>
</evidence>
<dbReference type="InterPro" id="IPR017871">
    <property type="entry name" value="ABC_transporter-like_CS"/>
</dbReference>
<proteinExistence type="predicted"/>
<dbReference type="PROSITE" id="PS50990">
    <property type="entry name" value="PEPTIDASE_C39"/>
    <property type="match status" value="1"/>
</dbReference>
<keyword evidence="8 10" id="KW-1133">Transmembrane helix</keyword>
<dbReference type="Pfam" id="PF00664">
    <property type="entry name" value="ABC_membrane"/>
    <property type="match status" value="1"/>
</dbReference>
<dbReference type="GO" id="GO:0016887">
    <property type="term" value="F:ATP hydrolysis activity"/>
    <property type="evidence" value="ECO:0007669"/>
    <property type="project" value="InterPro"/>
</dbReference>
<feature type="transmembrane region" description="Helical" evidence="10">
    <location>
        <begin position="312"/>
        <end position="331"/>
    </location>
</feature>
<dbReference type="GO" id="GO:0008233">
    <property type="term" value="F:peptidase activity"/>
    <property type="evidence" value="ECO:0007669"/>
    <property type="project" value="InterPro"/>
</dbReference>
<dbReference type="Gene3D" id="3.40.50.300">
    <property type="entry name" value="P-loop containing nucleotide triphosphate hydrolases"/>
    <property type="match status" value="1"/>
</dbReference>
<dbReference type="GO" id="GO:0005524">
    <property type="term" value="F:ATP binding"/>
    <property type="evidence" value="ECO:0007669"/>
    <property type="project" value="UniProtKB-KW"/>
</dbReference>
<dbReference type="CDD" id="cd18571">
    <property type="entry name" value="ABC_6TM_peptidase_like"/>
    <property type="match status" value="1"/>
</dbReference>
<dbReference type="AlphaFoldDB" id="A0A5M6D2M0"/>
<evidence type="ECO:0000256" key="3">
    <source>
        <dbReference type="ARBA" id="ARBA00022475"/>
    </source>
</evidence>
<sequence>MMKQFPFYRQLDAMDCGPTCLRMVAKHYGKIYSLQALRQKSYFTREGVSLLGISDAAESIGFRTLMAKIPFKKLKEEAPTPFIAHWRQRHFVVVYGFKKDIVYVADPSHGLIQYTRQEFLDGWLYGQPKEAEAGIVLFLETTPAFYTQDDEVSANKLSFGFLLAYLKPYKRFLVQLFVGMLVGSLLQLIFPLLTQSIVDVGINTQNINFVNLVLAGQLMLFFSRTAVEMIRSWILLHIGTRINISILSDFLIKLMKLPLGFFDTKMIGDLLQRIGDHKRIESFLTSSTLSVVFSFVNLLIFGVVLAYYDLKIFGIFLLGSLLYATWVLVFMKRRRDLDYKLFDQMAANQSNLIQLISGMQEIKLQNCERQKRWEWERIQASLFKVSIKTLALNQYQESGSIFINEAKNIFITYMAAKAVISGEITLGMMLAVQSIIGQLNAPINEMISFIRSLQDAKISLERLGEIHQKKNEEDDKEPKVVLFPEDGSLTLHNIGFKYEGAHAEKVLKNISLTIPQGKTTAIVGASGSGKTTLIKLLLKFYEPTHGEIKLGGMGFSHFSNRHWRERCGAVMQDGYIFNDTIARNIAVGDDDIDRERLLYAVKVANIQEYIESLALNYNTKIGGDGHGLSQGQRQRILIARAVYKNPDYIFFDEATNALDANNERAIMGNLNSFLEGKTVVVVAHRLSTVVNADQIIVLDKGQIIEHGTHAELAGQRGAYFQLVRNQLELGT</sequence>
<comment type="subcellular location">
    <subcellularLocation>
        <location evidence="1">Cell membrane</location>
        <topology evidence="1">Multi-pass membrane protein</topology>
    </subcellularLocation>
</comment>
<keyword evidence="6" id="KW-0378">Hydrolase</keyword>
<feature type="transmembrane region" description="Helical" evidence="10">
    <location>
        <begin position="283"/>
        <end position="306"/>
    </location>
</feature>
<dbReference type="PROSITE" id="PS50893">
    <property type="entry name" value="ABC_TRANSPORTER_2"/>
    <property type="match status" value="1"/>
</dbReference>
<dbReference type="PROSITE" id="PS50929">
    <property type="entry name" value="ABC_TM1F"/>
    <property type="match status" value="1"/>
</dbReference>
<keyword evidence="4 10" id="KW-0812">Transmembrane</keyword>
<dbReference type="InterPro" id="IPR011527">
    <property type="entry name" value="ABC1_TM_dom"/>
</dbReference>
<dbReference type="PANTHER" id="PTHR43394:SF1">
    <property type="entry name" value="ATP-BINDING CASSETTE SUB-FAMILY B MEMBER 10, MITOCHONDRIAL"/>
    <property type="match status" value="1"/>
</dbReference>
<dbReference type="GO" id="GO:0006508">
    <property type="term" value="P:proteolysis"/>
    <property type="evidence" value="ECO:0007669"/>
    <property type="project" value="InterPro"/>
</dbReference>
<reference evidence="14 15" key="1">
    <citation type="submission" date="2019-09" db="EMBL/GenBank/DDBJ databases">
        <title>Genome sequence and assembly of Adhaeribacter sp.</title>
        <authorList>
            <person name="Chhetri G."/>
        </authorList>
    </citation>
    <scope>NUCLEOTIDE SEQUENCE [LARGE SCALE GENOMIC DNA]</scope>
    <source>
        <strain evidence="14 15">DK36</strain>
    </source>
</reference>
<keyword evidence="2" id="KW-0813">Transport</keyword>
<evidence type="ECO:0000259" key="13">
    <source>
        <dbReference type="PROSITE" id="PS50990"/>
    </source>
</evidence>
<evidence type="ECO:0000256" key="10">
    <source>
        <dbReference type="SAM" id="Phobius"/>
    </source>
</evidence>
<evidence type="ECO:0000259" key="11">
    <source>
        <dbReference type="PROSITE" id="PS50893"/>
    </source>
</evidence>
<dbReference type="Gene3D" id="1.20.1560.10">
    <property type="entry name" value="ABC transporter type 1, transmembrane domain"/>
    <property type="match status" value="1"/>
</dbReference>
<dbReference type="InterPro" id="IPR027417">
    <property type="entry name" value="P-loop_NTPase"/>
</dbReference>
<dbReference type="PANTHER" id="PTHR43394">
    <property type="entry name" value="ATP-DEPENDENT PERMEASE MDL1, MITOCHONDRIAL"/>
    <property type="match status" value="1"/>
</dbReference>